<dbReference type="PANTHER" id="PTHR43507:SF1">
    <property type="entry name" value="NADH-UBIQUINONE OXIDOREDUCTASE CHAIN 4"/>
    <property type="match status" value="1"/>
</dbReference>
<keyword evidence="5" id="KW-1133">Transmembrane helix</keyword>
<gene>
    <name evidence="7" type="primary">nad4</name>
</gene>
<feature type="transmembrane region" description="Helical" evidence="5">
    <location>
        <begin position="115"/>
        <end position="136"/>
    </location>
</feature>
<feature type="transmembrane region" description="Helical" evidence="5">
    <location>
        <begin position="61"/>
        <end position="79"/>
    </location>
</feature>
<dbReference type="GO" id="GO:0042773">
    <property type="term" value="P:ATP synthesis coupled electron transport"/>
    <property type="evidence" value="ECO:0007669"/>
    <property type="project" value="InterPro"/>
</dbReference>
<feature type="domain" description="NADH:quinone oxidoreductase/Mrp antiporter transmembrane" evidence="6">
    <location>
        <begin position="79"/>
        <end position="352"/>
    </location>
</feature>
<keyword evidence="5" id="KW-0679">Respiratory chain</keyword>
<dbReference type="EC" id="7.1.1.2" evidence="2 5"/>
<feature type="transmembrane region" description="Helical" evidence="5">
    <location>
        <begin position="142"/>
        <end position="164"/>
    </location>
</feature>
<proteinExistence type="inferred from homology"/>
<feature type="transmembrane region" description="Helical" evidence="5">
    <location>
        <begin position="37"/>
        <end position="54"/>
    </location>
</feature>
<comment type="function">
    <text evidence="5">Core subunit of the mitochondrial membrane respiratory chain NADH dehydrogenase (Complex I) which catalyzes electron transfer from NADH through the respiratory chain, using ubiquinone as an electron acceptor. Essential for the catalytic activity and assembly of complex I.</text>
</comment>
<feature type="transmembrane region" description="Helical" evidence="5">
    <location>
        <begin position="343"/>
        <end position="373"/>
    </location>
</feature>
<dbReference type="AlphaFoldDB" id="A0A346Q021"/>
<feature type="transmembrane region" description="Helical" evidence="5">
    <location>
        <begin position="12"/>
        <end position="31"/>
    </location>
</feature>
<dbReference type="InterPro" id="IPR003918">
    <property type="entry name" value="NADH_UbQ_OxRdtase"/>
</dbReference>
<keyword evidence="5" id="KW-0520">NAD</keyword>
<evidence type="ECO:0000256" key="4">
    <source>
        <dbReference type="ARBA" id="ARBA00049551"/>
    </source>
</evidence>
<evidence type="ECO:0000256" key="1">
    <source>
        <dbReference type="ARBA" id="ARBA00009025"/>
    </source>
</evidence>
<accession>A0A346Q021</accession>
<dbReference type="GO" id="GO:0008137">
    <property type="term" value="F:NADH dehydrogenase (ubiquinone) activity"/>
    <property type="evidence" value="ECO:0007669"/>
    <property type="project" value="UniProtKB-UniRule"/>
</dbReference>
<evidence type="ECO:0000256" key="3">
    <source>
        <dbReference type="ARBA" id="ARBA00021006"/>
    </source>
</evidence>
<comment type="catalytic activity">
    <reaction evidence="4 5">
        <text>a ubiquinone + NADH + 5 H(+)(in) = a ubiquinol + NAD(+) + 4 H(+)(out)</text>
        <dbReference type="Rhea" id="RHEA:29091"/>
        <dbReference type="Rhea" id="RHEA-COMP:9565"/>
        <dbReference type="Rhea" id="RHEA-COMP:9566"/>
        <dbReference type="ChEBI" id="CHEBI:15378"/>
        <dbReference type="ChEBI" id="CHEBI:16389"/>
        <dbReference type="ChEBI" id="CHEBI:17976"/>
        <dbReference type="ChEBI" id="CHEBI:57540"/>
        <dbReference type="ChEBI" id="CHEBI:57945"/>
        <dbReference type="EC" id="7.1.1.2"/>
    </reaction>
</comment>
<name>A0A346Q021_9PLAT</name>
<feature type="transmembrane region" description="Helical" evidence="5">
    <location>
        <begin position="385"/>
        <end position="404"/>
    </location>
</feature>
<keyword evidence="5" id="KW-0813">Transport</keyword>
<feature type="transmembrane region" description="Helical" evidence="5">
    <location>
        <begin position="85"/>
        <end position="103"/>
    </location>
</feature>
<dbReference type="GO" id="GO:0048039">
    <property type="term" value="F:ubiquinone binding"/>
    <property type="evidence" value="ECO:0007669"/>
    <property type="project" value="TreeGrafter"/>
</dbReference>
<dbReference type="PRINTS" id="PR01437">
    <property type="entry name" value="NUOXDRDTASE4"/>
</dbReference>
<comment type="similarity">
    <text evidence="1 5">Belongs to the complex I subunit 4 family.</text>
</comment>
<reference evidence="7" key="1">
    <citation type="submission" date="2018-05" db="EMBL/GenBank/DDBJ databases">
        <authorList>
            <person name="Lanie J.A."/>
            <person name="Ng W.-L."/>
            <person name="Kazmierczak K.M."/>
            <person name="Andrzejewski T.M."/>
            <person name="Davidsen T.M."/>
            <person name="Wayne K.J."/>
            <person name="Tettelin H."/>
            <person name="Glass J.I."/>
            <person name="Rusch D."/>
            <person name="Podicherti R."/>
            <person name="Tsui H.-C.T."/>
            <person name="Winkler M.E."/>
        </authorList>
    </citation>
    <scope>NUCLEOTIDE SEQUENCE</scope>
</reference>
<dbReference type="EMBL" id="MH328203">
    <property type="protein sequence ID" value="AXR86347.1"/>
    <property type="molecule type" value="Genomic_DNA"/>
</dbReference>
<keyword evidence="5" id="KW-0830">Ubiquinone</keyword>
<keyword evidence="5" id="KW-0812">Transmembrane</keyword>
<sequence>MNKSFFINSLVLIYSLFIIVCSGLYINGFFLLDNNGLYLSFITLIYLMVFCVELQGQDKTISFLLLLSGVCSLICFLTNNILVFWLSYELTIFPLLFLILFWSPYSERFIASWYLMGYILFTSLPMLLIFIIYYFNNLNLSALVYTYNNINILLVIILSFIFFTKVPYPPFHSWLPIVHAEASNLVSMALSGYVMKLGLIGIFRFCLLNNLYFLEFYLFICFFFSLYFLCSAIKELDYKRWLAYLSLSHIQIAGVGLLVSYFLNYEQVFLYSLGHGLSAILLFFFLGQLADLTGSRNWLILLNANQNGIIFLTFFSLGLLTAASFPPTLQFFIEVNILSQSQFYYFLIFCFIFYIFLAGLVPMLILASSIVNAQLKVNMSFVSQYNFIILSILILFSFCLFIFII</sequence>
<keyword evidence="5" id="KW-0472">Membrane</keyword>
<feature type="transmembrane region" description="Helical" evidence="5">
    <location>
        <begin position="185"/>
        <end position="205"/>
    </location>
</feature>
<keyword evidence="5 7" id="KW-0496">Mitochondrion</keyword>
<dbReference type="Pfam" id="PF00361">
    <property type="entry name" value="Proton_antipo_M"/>
    <property type="match status" value="1"/>
</dbReference>
<feature type="transmembrane region" description="Helical" evidence="5">
    <location>
        <begin position="241"/>
        <end position="262"/>
    </location>
</feature>
<evidence type="ECO:0000259" key="6">
    <source>
        <dbReference type="Pfam" id="PF00361"/>
    </source>
</evidence>
<organism evidence="7">
    <name type="scientific">Lepidotrema longipenis</name>
    <dbReference type="NCBI Taxonomy" id="330067"/>
    <lineage>
        <taxon>Eukaryota</taxon>
        <taxon>Metazoa</taxon>
        <taxon>Spiralia</taxon>
        <taxon>Lophotrochozoa</taxon>
        <taxon>Platyhelminthes</taxon>
        <taxon>Monogenea</taxon>
        <taxon>Monopisthocotylea</taxon>
        <taxon>Dactylogyridea</taxon>
        <taxon>Diplectanidae</taxon>
        <taxon>Lepidotrema</taxon>
    </lineage>
</organism>
<comment type="subcellular location">
    <subcellularLocation>
        <location evidence="5">Mitochondrion membrane</location>
        <topology evidence="5">Multi-pass membrane protein</topology>
    </subcellularLocation>
</comment>
<evidence type="ECO:0000313" key="7">
    <source>
        <dbReference type="EMBL" id="AXR86347.1"/>
    </source>
</evidence>
<keyword evidence="5" id="KW-0249">Electron transport</keyword>
<dbReference type="GO" id="GO:0015990">
    <property type="term" value="P:electron transport coupled proton transport"/>
    <property type="evidence" value="ECO:0007669"/>
    <property type="project" value="TreeGrafter"/>
</dbReference>
<dbReference type="GO" id="GO:0031966">
    <property type="term" value="C:mitochondrial membrane"/>
    <property type="evidence" value="ECO:0007669"/>
    <property type="project" value="UniProtKB-SubCell"/>
</dbReference>
<feature type="transmembrane region" description="Helical" evidence="5">
    <location>
        <begin position="211"/>
        <end position="229"/>
    </location>
</feature>
<feature type="transmembrane region" description="Helical" evidence="5">
    <location>
        <begin position="298"/>
        <end position="323"/>
    </location>
</feature>
<dbReference type="InterPro" id="IPR001750">
    <property type="entry name" value="ND/Mrp_TM"/>
</dbReference>
<dbReference type="GO" id="GO:0003954">
    <property type="term" value="F:NADH dehydrogenase activity"/>
    <property type="evidence" value="ECO:0007669"/>
    <property type="project" value="TreeGrafter"/>
</dbReference>
<evidence type="ECO:0000256" key="5">
    <source>
        <dbReference type="RuleBase" id="RU003297"/>
    </source>
</evidence>
<feature type="transmembrane region" description="Helical" evidence="5">
    <location>
        <begin position="268"/>
        <end position="286"/>
    </location>
</feature>
<dbReference type="PANTHER" id="PTHR43507">
    <property type="entry name" value="NADH-UBIQUINONE OXIDOREDUCTASE CHAIN 4"/>
    <property type="match status" value="1"/>
</dbReference>
<geneLocation type="mitochondrion" evidence="7"/>
<evidence type="ECO:0000256" key="2">
    <source>
        <dbReference type="ARBA" id="ARBA00012944"/>
    </source>
</evidence>
<protein>
    <recommendedName>
        <fullName evidence="3 5">NADH-ubiquinone oxidoreductase chain 4</fullName>
        <ecNumber evidence="2 5">7.1.1.2</ecNumber>
    </recommendedName>
</protein>